<proteinExistence type="predicted"/>
<dbReference type="STRING" id="1618356.UU93_C0010G0024"/>
<protein>
    <submittedName>
        <fullName evidence="1">Uncharacterized protein</fullName>
    </submittedName>
</protein>
<dbReference type="AlphaFoldDB" id="A0A0G0Y5Y0"/>
<dbReference type="Proteomes" id="UP000034160">
    <property type="component" value="Unassembled WGS sequence"/>
</dbReference>
<accession>A0A0G0Y5Y0</accession>
<organism evidence="1 2">
    <name type="scientific">Candidatus Amesbacteria bacterium GW2011_GWA2_42_12</name>
    <dbReference type="NCBI Taxonomy" id="1618356"/>
    <lineage>
        <taxon>Bacteria</taxon>
        <taxon>Candidatus Amesiibacteriota</taxon>
    </lineage>
</organism>
<gene>
    <name evidence="1" type="ORF">UU93_C0010G0024</name>
</gene>
<evidence type="ECO:0000313" key="2">
    <source>
        <dbReference type="Proteomes" id="UP000034160"/>
    </source>
</evidence>
<name>A0A0G0Y5Y0_9BACT</name>
<evidence type="ECO:0000313" key="1">
    <source>
        <dbReference type="EMBL" id="KKS32120.1"/>
    </source>
</evidence>
<dbReference type="EMBL" id="LCCN01000010">
    <property type="protein sequence ID" value="KKS32120.1"/>
    <property type="molecule type" value="Genomic_DNA"/>
</dbReference>
<sequence>MASEAKQWEGFRAIEAKHSEDLFKGGDNPTLWFCLRLLLLSGDPLLPLAVAKMKVLDKVNLRSLLGVYDCHDGSLEQTPVFYFRRVRWI</sequence>
<comment type="caution">
    <text evidence="1">The sequence shown here is derived from an EMBL/GenBank/DDBJ whole genome shotgun (WGS) entry which is preliminary data.</text>
</comment>
<reference evidence="1 2" key="1">
    <citation type="journal article" date="2015" name="Nature">
        <title>rRNA introns, odd ribosomes, and small enigmatic genomes across a large radiation of phyla.</title>
        <authorList>
            <person name="Brown C.T."/>
            <person name="Hug L.A."/>
            <person name="Thomas B.C."/>
            <person name="Sharon I."/>
            <person name="Castelle C.J."/>
            <person name="Singh A."/>
            <person name="Wilkins M.J."/>
            <person name="Williams K.H."/>
            <person name="Banfield J.F."/>
        </authorList>
    </citation>
    <scope>NUCLEOTIDE SEQUENCE [LARGE SCALE GENOMIC DNA]</scope>
</reference>